<keyword evidence="1" id="KW-1133">Transmembrane helix</keyword>
<dbReference type="STRING" id="660518.SAMN05216218_10461"/>
<evidence type="ECO:0000313" key="3">
    <source>
        <dbReference type="Proteomes" id="UP000199076"/>
    </source>
</evidence>
<dbReference type="Proteomes" id="UP000199076">
    <property type="component" value="Unassembled WGS sequence"/>
</dbReference>
<keyword evidence="1" id="KW-0472">Membrane</keyword>
<feature type="transmembrane region" description="Helical" evidence="1">
    <location>
        <begin position="115"/>
        <end position="134"/>
    </location>
</feature>
<organism evidence="2 3">
    <name type="scientific">Halorientalis regularis</name>
    <dbReference type="NCBI Taxonomy" id="660518"/>
    <lineage>
        <taxon>Archaea</taxon>
        <taxon>Methanobacteriati</taxon>
        <taxon>Methanobacteriota</taxon>
        <taxon>Stenosarchaea group</taxon>
        <taxon>Halobacteria</taxon>
        <taxon>Halobacteriales</taxon>
        <taxon>Haloarculaceae</taxon>
        <taxon>Halorientalis</taxon>
    </lineage>
</organism>
<evidence type="ECO:0000313" key="2">
    <source>
        <dbReference type="EMBL" id="SDF15428.1"/>
    </source>
</evidence>
<gene>
    <name evidence="2" type="ORF">SAMN05216218_10461</name>
</gene>
<dbReference type="OrthoDB" id="313608at2157"/>
<dbReference type="EMBL" id="FNBK01000004">
    <property type="protein sequence ID" value="SDF15428.1"/>
    <property type="molecule type" value="Genomic_DNA"/>
</dbReference>
<feature type="transmembrane region" description="Helical" evidence="1">
    <location>
        <begin position="20"/>
        <end position="38"/>
    </location>
</feature>
<reference evidence="3" key="1">
    <citation type="submission" date="2016-10" db="EMBL/GenBank/DDBJ databases">
        <authorList>
            <person name="Varghese N."/>
            <person name="Submissions S."/>
        </authorList>
    </citation>
    <scope>NUCLEOTIDE SEQUENCE [LARGE SCALE GENOMIC DNA]</scope>
    <source>
        <strain evidence="3">IBRC-M 10760</strain>
    </source>
</reference>
<protein>
    <submittedName>
        <fullName evidence="2">Uncharacterized protein</fullName>
    </submittedName>
</protein>
<sequence>MAMAQRRRFDAESIGRAGALIATCTLVLTATFLGLVALVSGEAAGLSDRLPAYVLGMATAFVGAVLIAETQSLDGRTVIVGAGGVALAAFVVLTLGGEGLLHAVRNPGALVTSHLLFYFLAAGMIATGFGYWAINHWGELSIRSRQSSFKGG</sequence>
<feature type="transmembrane region" description="Helical" evidence="1">
    <location>
        <begin position="50"/>
        <end position="68"/>
    </location>
</feature>
<feature type="transmembrane region" description="Helical" evidence="1">
    <location>
        <begin position="75"/>
        <end position="95"/>
    </location>
</feature>
<evidence type="ECO:0000256" key="1">
    <source>
        <dbReference type="SAM" id="Phobius"/>
    </source>
</evidence>
<name>A0A1G7IS50_9EURY</name>
<proteinExistence type="predicted"/>
<keyword evidence="3" id="KW-1185">Reference proteome</keyword>
<accession>A0A1G7IS50</accession>
<dbReference type="AlphaFoldDB" id="A0A1G7IS50"/>
<dbReference type="RefSeq" id="WP_139171067.1">
    <property type="nucleotide sequence ID" value="NZ_FNBK01000004.1"/>
</dbReference>
<keyword evidence="1" id="KW-0812">Transmembrane</keyword>